<proteinExistence type="predicted"/>
<dbReference type="AlphaFoldDB" id="A0A6A6AJQ6"/>
<dbReference type="Proteomes" id="UP000799771">
    <property type="component" value="Unassembled WGS sequence"/>
</dbReference>
<sequence length="130" mass="14902">MVLVSSQLRWARERLPNKWSSFPPYTLLPADFWVTLHDRMPSLIHYRCTNIVCGCSTRSLQNQRPPAHTLVPLRTSLHNCNRISSSPNTPIQHCTTTITSLLATQSCRFNSSRTPRMNFVSTVPQWHTPT</sequence>
<evidence type="ECO:0000313" key="2">
    <source>
        <dbReference type="Proteomes" id="UP000799771"/>
    </source>
</evidence>
<reference evidence="1" key="1">
    <citation type="journal article" date="2020" name="Stud. Mycol.">
        <title>101 Dothideomycetes genomes: a test case for predicting lifestyles and emergence of pathogens.</title>
        <authorList>
            <person name="Haridas S."/>
            <person name="Albert R."/>
            <person name="Binder M."/>
            <person name="Bloem J."/>
            <person name="Labutti K."/>
            <person name="Salamov A."/>
            <person name="Andreopoulos B."/>
            <person name="Baker S."/>
            <person name="Barry K."/>
            <person name="Bills G."/>
            <person name="Bluhm B."/>
            <person name="Cannon C."/>
            <person name="Castanera R."/>
            <person name="Culley D."/>
            <person name="Daum C."/>
            <person name="Ezra D."/>
            <person name="Gonzalez J."/>
            <person name="Henrissat B."/>
            <person name="Kuo A."/>
            <person name="Liang C."/>
            <person name="Lipzen A."/>
            <person name="Lutzoni F."/>
            <person name="Magnuson J."/>
            <person name="Mondo S."/>
            <person name="Nolan M."/>
            <person name="Ohm R."/>
            <person name="Pangilinan J."/>
            <person name="Park H.-J."/>
            <person name="Ramirez L."/>
            <person name="Alfaro M."/>
            <person name="Sun H."/>
            <person name="Tritt A."/>
            <person name="Yoshinaga Y."/>
            <person name="Zwiers L.-H."/>
            <person name="Turgeon B."/>
            <person name="Goodwin S."/>
            <person name="Spatafora J."/>
            <person name="Crous P."/>
            <person name="Grigoriev I."/>
        </authorList>
    </citation>
    <scope>NUCLEOTIDE SEQUENCE</scope>
    <source>
        <strain evidence="1">CBS 119687</strain>
    </source>
</reference>
<dbReference type="EMBL" id="ML977503">
    <property type="protein sequence ID" value="KAF2131107.1"/>
    <property type="molecule type" value="Genomic_DNA"/>
</dbReference>
<organism evidence="1 2">
    <name type="scientific">Dothidotthia symphoricarpi CBS 119687</name>
    <dbReference type="NCBI Taxonomy" id="1392245"/>
    <lineage>
        <taxon>Eukaryota</taxon>
        <taxon>Fungi</taxon>
        <taxon>Dikarya</taxon>
        <taxon>Ascomycota</taxon>
        <taxon>Pezizomycotina</taxon>
        <taxon>Dothideomycetes</taxon>
        <taxon>Pleosporomycetidae</taxon>
        <taxon>Pleosporales</taxon>
        <taxon>Dothidotthiaceae</taxon>
        <taxon>Dothidotthia</taxon>
    </lineage>
</organism>
<gene>
    <name evidence="1" type="ORF">P153DRAFT_211093</name>
</gene>
<name>A0A6A6AJQ6_9PLEO</name>
<protein>
    <submittedName>
        <fullName evidence="1">Uncharacterized protein</fullName>
    </submittedName>
</protein>
<dbReference type="GeneID" id="54402996"/>
<evidence type="ECO:0000313" key="1">
    <source>
        <dbReference type="EMBL" id="KAF2131107.1"/>
    </source>
</evidence>
<keyword evidence="2" id="KW-1185">Reference proteome</keyword>
<dbReference type="RefSeq" id="XP_033525494.1">
    <property type="nucleotide sequence ID" value="XM_033662564.1"/>
</dbReference>
<accession>A0A6A6AJQ6</accession>